<comment type="caution">
    <text evidence="9">The sequence shown here is derived from an EMBL/GenBank/DDBJ whole genome shotgun (WGS) entry which is preliminary data.</text>
</comment>
<comment type="subcellular location">
    <subcellularLocation>
        <location evidence="1">Cytoplasm</location>
    </subcellularLocation>
</comment>
<keyword evidence="5" id="KW-0648">Protein biosynthesis</keyword>
<dbReference type="GO" id="GO:0043022">
    <property type="term" value="F:ribosome binding"/>
    <property type="evidence" value="ECO:0007669"/>
    <property type="project" value="TreeGrafter"/>
</dbReference>
<reference evidence="9" key="1">
    <citation type="submission" date="2022-08" db="EMBL/GenBank/DDBJ databases">
        <title>Novel sulphate-reducing endosymbionts in the free-living metamonad Anaeramoeba.</title>
        <authorList>
            <person name="Jerlstrom-Hultqvist J."/>
            <person name="Cepicka I."/>
            <person name="Gallot-Lavallee L."/>
            <person name="Salas-Leiva D."/>
            <person name="Curtis B.A."/>
            <person name="Zahonova K."/>
            <person name="Pipaliya S."/>
            <person name="Dacks J."/>
            <person name="Roger A.J."/>
        </authorList>
    </citation>
    <scope>NUCLEOTIDE SEQUENCE</scope>
    <source>
        <strain evidence="9">Busselton2</strain>
    </source>
</reference>
<dbReference type="SMART" id="SM00889">
    <property type="entry name" value="EFG_IV"/>
    <property type="match status" value="1"/>
</dbReference>
<proteinExistence type="predicted"/>
<dbReference type="SMART" id="SM00838">
    <property type="entry name" value="EFG_C"/>
    <property type="match status" value="1"/>
</dbReference>
<organism evidence="9 10">
    <name type="scientific">Anaeramoeba flamelloides</name>
    <dbReference type="NCBI Taxonomy" id="1746091"/>
    <lineage>
        <taxon>Eukaryota</taxon>
        <taxon>Metamonada</taxon>
        <taxon>Anaeramoebidae</taxon>
        <taxon>Anaeramoeba</taxon>
    </lineage>
</organism>
<dbReference type="InterPro" id="IPR041095">
    <property type="entry name" value="EFG_II"/>
</dbReference>
<evidence type="ECO:0000313" key="9">
    <source>
        <dbReference type="EMBL" id="KAJ3433759.1"/>
    </source>
</evidence>
<dbReference type="InterPro" id="IPR027417">
    <property type="entry name" value="P-loop_NTPase"/>
</dbReference>
<dbReference type="CDD" id="cd01681">
    <property type="entry name" value="aeEF2_snRNP_like_IV"/>
    <property type="match status" value="1"/>
</dbReference>
<dbReference type="InterPro" id="IPR035647">
    <property type="entry name" value="EFG_III/V"/>
</dbReference>
<dbReference type="InterPro" id="IPR005225">
    <property type="entry name" value="Small_GTP-bd"/>
</dbReference>
<dbReference type="GO" id="GO:1990904">
    <property type="term" value="C:ribonucleoprotein complex"/>
    <property type="evidence" value="ECO:0007669"/>
    <property type="project" value="TreeGrafter"/>
</dbReference>
<dbReference type="SUPFAM" id="SSF52540">
    <property type="entry name" value="P-loop containing nucleoside triphosphate hydrolases"/>
    <property type="match status" value="1"/>
</dbReference>
<dbReference type="Gene3D" id="3.40.50.300">
    <property type="entry name" value="P-loop containing nucleotide triphosphate hydrolases"/>
    <property type="match status" value="1"/>
</dbReference>
<dbReference type="GO" id="GO:0003924">
    <property type="term" value="F:GTPase activity"/>
    <property type="evidence" value="ECO:0007669"/>
    <property type="project" value="InterPro"/>
</dbReference>
<keyword evidence="4 9" id="KW-0251">Elongation factor</keyword>
<dbReference type="FunFam" id="3.30.70.870:FF:000002">
    <property type="entry name" value="Translation elongation factor 2"/>
    <property type="match status" value="1"/>
</dbReference>
<dbReference type="Gene3D" id="2.40.30.10">
    <property type="entry name" value="Translation factors"/>
    <property type="match status" value="1"/>
</dbReference>
<evidence type="ECO:0000256" key="5">
    <source>
        <dbReference type="ARBA" id="ARBA00022917"/>
    </source>
</evidence>
<dbReference type="GO" id="GO:0003746">
    <property type="term" value="F:translation elongation factor activity"/>
    <property type="evidence" value="ECO:0007669"/>
    <property type="project" value="UniProtKB-KW"/>
</dbReference>
<dbReference type="CDD" id="cd16261">
    <property type="entry name" value="EF2_snRNP_III"/>
    <property type="match status" value="1"/>
</dbReference>
<dbReference type="AlphaFoldDB" id="A0AAV7YYH4"/>
<dbReference type="CDD" id="cd01885">
    <property type="entry name" value="EF2"/>
    <property type="match status" value="1"/>
</dbReference>
<accession>A0AAV7YYH4</accession>
<dbReference type="FunFam" id="3.30.70.240:FF:000003">
    <property type="entry name" value="Translation elongation factor 2"/>
    <property type="match status" value="1"/>
</dbReference>
<dbReference type="InterPro" id="IPR005517">
    <property type="entry name" value="Transl_elong_EFG/EF2_IV"/>
</dbReference>
<dbReference type="Gene3D" id="3.30.70.870">
    <property type="entry name" value="Elongation Factor G (Translational Gtpase), domain 3"/>
    <property type="match status" value="1"/>
</dbReference>
<dbReference type="GO" id="GO:0005525">
    <property type="term" value="F:GTP binding"/>
    <property type="evidence" value="ECO:0007669"/>
    <property type="project" value="UniProtKB-KW"/>
</dbReference>
<comment type="catalytic activity">
    <reaction evidence="7">
        <text>GTP + H2O = GDP + phosphate + H(+)</text>
        <dbReference type="Rhea" id="RHEA:19669"/>
        <dbReference type="ChEBI" id="CHEBI:15377"/>
        <dbReference type="ChEBI" id="CHEBI:15378"/>
        <dbReference type="ChEBI" id="CHEBI:37565"/>
        <dbReference type="ChEBI" id="CHEBI:43474"/>
        <dbReference type="ChEBI" id="CHEBI:58189"/>
    </reaction>
    <physiologicalReaction direction="left-to-right" evidence="7">
        <dbReference type="Rhea" id="RHEA:19670"/>
    </physiologicalReaction>
</comment>
<dbReference type="PROSITE" id="PS51722">
    <property type="entry name" value="G_TR_2"/>
    <property type="match status" value="1"/>
</dbReference>
<dbReference type="PROSITE" id="PS00301">
    <property type="entry name" value="G_TR_1"/>
    <property type="match status" value="1"/>
</dbReference>
<dbReference type="CDD" id="cd16268">
    <property type="entry name" value="EF2_II"/>
    <property type="match status" value="1"/>
</dbReference>
<dbReference type="Gene3D" id="3.30.70.240">
    <property type="match status" value="1"/>
</dbReference>
<evidence type="ECO:0000256" key="7">
    <source>
        <dbReference type="ARBA" id="ARBA00049117"/>
    </source>
</evidence>
<dbReference type="Pfam" id="PF03764">
    <property type="entry name" value="EFG_IV"/>
    <property type="match status" value="1"/>
</dbReference>
<dbReference type="InterPro" id="IPR004161">
    <property type="entry name" value="EFTu-like_2"/>
</dbReference>
<evidence type="ECO:0000256" key="1">
    <source>
        <dbReference type="ARBA" id="ARBA00004496"/>
    </source>
</evidence>
<keyword evidence="3" id="KW-0547">Nucleotide-binding</keyword>
<dbReference type="Pfam" id="PF00679">
    <property type="entry name" value="EFG_C"/>
    <property type="match status" value="1"/>
</dbReference>
<evidence type="ECO:0000313" key="10">
    <source>
        <dbReference type="Proteomes" id="UP001146793"/>
    </source>
</evidence>
<dbReference type="SUPFAM" id="SSF54211">
    <property type="entry name" value="Ribosomal protein S5 domain 2-like"/>
    <property type="match status" value="1"/>
</dbReference>
<evidence type="ECO:0000256" key="3">
    <source>
        <dbReference type="ARBA" id="ARBA00022741"/>
    </source>
</evidence>
<dbReference type="Pfam" id="PF00009">
    <property type="entry name" value="GTP_EFTU"/>
    <property type="match status" value="1"/>
</dbReference>
<gene>
    <name evidence="9" type="ORF">M0812_22725</name>
</gene>
<protein>
    <submittedName>
        <fullName evidence="9">Eukaryotic translation elongation factor 2a tandem duplicate 1-related</fullName>
    </submittedName>
</protein>
<dbReference type="PANTHER" id="PTHR42908:SF10">
    <property type="entry name" value="EUKARYOTIC TRANSLATION ELONGATION FACTOR 2"/>
    <property type="match status" value="1"/>
</dbReference>
<dbReference type="InterPro" id="IPR014721">
    <property type="entry name" value="Ribsml_uS5_D2-typ_fold_subgr"/>
</dbReference>
<dbReference type="EMBL" id="JANTQA010000047">
    <property type="protein sequence ID" value="KAJ3433759.1"/>
    <property type="molecule type" value="Genomic_DNA"/>
</dbReference>
<keyword evidence="2" id="KW-0963">Cytoplasm</keyword>
<dbReference type="Proteomes" id="UP001146793">
    <property type="component" value="Unassembled WGS sequence"/>
</dbReference>
<dbReference type="InterPro" id="IPR031157">
    <property type="entry name" value="G_TR_CS"/>
</dbReference>
<dbReference type="FunFam" id="3.90.1430.10:FF:000003">
    <property type="entry name" value="Elongation factor 2"/>
    <property type="match status" value="1"/>
</dbReference>
<dbReference type="Pfam" id="PF14492">
    <property type="entry name" value="EFG_III"/>
    <property type="match status" value="1"/>
</dbReference>
<dbReference type="GO" id="GO:0005829">
    <property type="term" value="C:cytosol"/>
    <property type="evidence" value="ECO:0007669"/>
    <property type="project" value="TreeGrafter"/>
</dbReference>
<dbReference type="PRINTS" id="PR00315">
    <property type="entry name" value="ELONGATNFCT"/>
</dbReference>
<evidence type="ECO:0000256" key="2">
    <source>
        <dbReference type="ARBA" id="ARBA00022490"/>
    </source>
</evidence>
<dbReference type="FunFam" id="3.40.50.300:FF:000058">
    <property type="entry name" value="Translation elongation factor 2"/>
    <property type="match status" value="1"/>
</dbReference>
<dbReference type="InterPro" id="IPR000795">
    <property type="entry name" value="T_Tr_GTP-bd_dom"/>
</dbReference>
<dbReference type="InterPro" id="IPR000640">
    <property type="entry name" value="EFG_V-like"/>
</dbReference>
<sequence length="845" mass="95307">MSKYSLERILELMNHTSNIRNISVIAHVDHGKTTLTDSLVSKAGIISSKLAGEKRVMDTRIDEQLRCITIKSTAISLYYELDEQSLPQDSDGNSFLINLIDSPGHVDFSSEVTAALRVSDGALVVVDCVSGAFVQTETVLNQALSERVKPVLMINKVDRAILELQLEPEEIYQQFVKVIESINVIISSYEDEYLGDCTINAIKGNVGFGAGKQGWSFTLNQFAEMYAKKWNMPKEKILRRLWGDNFWDPKRKKWVRTKKDKEGNVLERGFCKYVMGPICQLFKLVNQKEKNETGLNKLLNGIGVKLTNEEREEEPKELLITIMKKFLPAADALIEMIICHLPSPKVAQRYRVQNLYEGDQNDECAQAIANCDPEGPLMMYVSKMIPTKKKGRFYAFGRVFSGTIKSGQKVTILGQNYRPELPKKDRFLTKIQNTVLMMGNKIEPISKCCCGNMIGLVGVDDYLVKTGTITTHEKAFPFKQMSFTVSPVVRIAIKPKKIQNLPKLIEGMQKLEKSDSCVKCLIDEKSGEYIIAGAGELHLEICLKDLKEDYCKGIEIVSSEPVVSFSETVTQESSQVCLSKSANNHNRLFVKAYPLEEDLISTIDKVNSEQKIFSTNSFLNTLTTKYKWDKKFVKKIWAFGPEQTGPNLLIDTTKGIQYLNEIKSACSAGFQSFTSVGVLCSEPVRGVKIEIKDVKLHADSIHRGENQIIPMAIKSFYASELTAKPRLMEPIFLCEISVPKYISGQVYNLLNKKRGIVLSETPKEGSNLVIIKSDLPIIESFGFNADLRSATQGKAFEQCVFDHWEIVEEDPLKEGTRANQWMKETRVRKGLEPDPFPLEHYHDKL</sequence>
<dbReference type="Pfam" id="PF03144">
    <property type="entry name" value="GTP_EFTU_D2"/>
    <property type="match status" value="1"/>
</dbReference>
<dbReference type="CDD" id="cd04096">
    <property type="entry name" value="eEF2_snRNP_like_C"/>
    <property type="match status" value="1"/>
</dbReference>
<dbReference type="Gene3D" id="3.30.230.10">
    <property type="match status" value="1"/>
</dbReference>
<dbReference type="InterPro" id="IPR020568">
    <property type="entry name" value="Ribosomal_Su5_D2-typ_SF"/>
</dbReference>
<dbReference type="FunFam" id="2.40.30.10:FF:000010">
    <property type="entry name" value="Translation elongation factor 2"/>
    <property type="match status" value="1"/>
</dbReference>
<dbReference type="SUPFAM" id="SSF54980">
    <property type="entry name" value="EF-G C-terminal domain-like"/>
    <property type="match status" value="2"/>
</dbReference>
<name>A0AAV7YYH4_9EUKA</name>
<evidence type="ECO:0000259" key="8">
    <source>
        <dbReference type="PROSITE" id="PS51722"/>
    </source>
</evidence>
<feature type="domain" description="Tr-type G" evidence="8">
    <location>
        <begin position="17"/>
        <end position="345"/>
    </location>
</feature>
<dbReference type="NCBIfam" id="TIGR00231">
    <property type="entry name" value="small_GTP"/>
    <property type="match status" value="1"/>
</dbReference>
<evidence type="ECO:0000256" key="4">
    <source>
        <dbReference type="ARBA" id="ARBA00022768"/>
    </source>
</evidence>
<dbReference type="SUPFAM" id="SSF50447">
    <property type="entry name" value="Translation proteins"/>
    <property type="match status" value="1"/>
</dbReference>
<dbReference type="PANTHER" id="PTHR42908">
    <property type="entry name" value="TRANSLATION ELONGATION FACTOR-RELATED"/>
    <property type="match status" value="1"/>
</dbReference>
<keyword evidence="6" id="KW-0342">GTP-binding</keyword>
<evidence type="ECO:0000256" key="6">
    <source>
        <dbReference type="ARBA" id="ARBA00023134"/>
    </source>
</evidence>
<dbReference type="InterPro" id="IPR009000">
    <property type="entry name" value="Transl_B-barrel_sf"/>
</dbReference>